<dbReference type="PANTHER" id="PTHR23079">
    <property type="entry name" value="RNA-DEPENDENT RNA POLYMERASE"/>
    <property type="match status" value="1"/>
</dbReference>
<dbReference type="STRING" id="1314777.A0A164QW61"/>
<keyword evidence="1" id="KW-0548">Nucleotidyltransferase</keyword>
<keyword evidence="1" id="KW-0808">Transferase</keyword>
<evidence type="ECO:0000313" key="3">
    <source>
        <dbReference type="EMBL" id="KZS90023.1"/>
    </source>
</evidence>
<evidence type="ECO:0000259" key="2">
    <source>
        <dbReference type="Pfam" id="PF05183"/>
    </source>
</evidence>
<evidence type="ECO:0000313" key="4">
    <source>
        <dbReference type="Proteomes" id="UP000076722"/>
    </source>
</evidence>
<dbReference type="GO" id="GO:0031380">
    <property type="term" value="C:nuclear RNA-directed RNA polymerase complex"/>
    <property type="evidence" value="ECO:0007669"/>
    <property type="project" value="TreeGrafter"/>
</dbReference>
<proteinExistence type="inferred from homology"/>
<evidence type="ECO:0000256" key="1">
    <source>
        <dbReference type="RuleBase" id="RU363098"/>
    </source>
</evidence>
<keyword evidence="1" id="KW-0696">RNA-directed RNA polymerase</keyword>
<protein>
    <recommendedName>
        <fullName evidence="1">RNA-dependent RNA polymerase</fullName>
        <ecNumber evidence="1">2.7.7.48</ecNumber>
    </recommendedName>
</protein>
<comment type="similarity">
    <text evidence="1">Belongs to the RdRP family.</text>
</comment>
<dbReference type="Proteomes" id="UP000076722">
    <property type="component" value="Unassembled WGS sequence"/>
</dbReference>
<comment type="catalytic activity">
    <reaction evidence="1">
        <text>RNA(n) + a ribonucleoside 5'-triphosphate = RNA(n+1) + diphosphate</text>
        <dbReference type="Rhea" id="RHEA:21248"/>
        <dbReference type="Rhea" id="RHEA-COMP:14527"/>
        <dbReference type="Rhea" id="RHEA-COMP:17342"/>
        <dbReference type="ChEBI" id="CHEBI:33019"/>
        <dbReference type="ChEBI" id="CHEBI:61557"/>
        <dbReference type="ChEBI" id="CHEBI:140395"/>
        <dbReference type="EC" id="2.7.7.48"/>
    </reaction>
</comment>
<dbReference type="GO" id="GO:0003968">
    <property type="term" value="F:RNA-directed RNA polymerase activity"/>
    <property type="evidence" value="ECO:0007669"/>
    <property type="project" value="UniProtKB-KW"/>
</dbReference>
<name>A0A164QW61_9AGAM</name>
<accession>A0A164QW61</accession>
<dbReference type="AlphaFoldDB" id="A0A164QW61"/>
<dbReference type="EC" id="2.7.7.48" evidence="1"/>
<dbReference type="InterPro" id="IPR007855">
    <property type="entry name" value="RDRP"/>
</dbReference>
<dbReference type="Pfam" id="PF05183">
    <property type="entry name" value="RdRP"/>
    <property type="match status" value="1"/>
</dbReference>
<dbReference type="EMBL" id="KV419424">
    <property type="protein sequence ID" value="KZS90023.1"/>
    <property type="molecule type" value="Genomic_DNA"/>
</dbReference>
<sequence length="1196" mass="136057">MNIQMDGIEHRVTSRELTRALANELHSDKFSRRPRPMNFSVDLKEGNSGLRNAGHGILILPTRSIGERFLEATTRKEQPIKVVLNGRTIRFRRADKPDPPTDVVTVLKKVPWIPPEVSSKREETLKALDHDIQINKVEFGVIDKEHPRQRIFCVEWQRHLIDSDYCVLSIEYQYKSIRIRIGNPIRDDTVYSIVVKFASVKTIVLGEDVGNPYAIFEMNTPCSLESEPMNREIGSENHDRRYRRRLSALDEAHACCAAYAPHLRVVFAHLGGPKEFEKLCKIAQLRPIWYPVSAESRQYFTPRALREIQKWLLGLEFRVGFQCEALLRNGLVTTQQIQTYVKPQVQLLCNKSSTRTVGEILRHFASFIRQRKSSYETLEQCFERAVIESQDRNSPQPSSGLMFCWHVTVTPTAMRLEGPYLSQSNRVLRQFLDFQHHFLRVDFREEDGLLLRWDRKVDAREFVAERVGGLLCEGFSLAGRHFEFLAYSSSSLREHAVWFVHRFKHPILGWVSASTIRQGLGNFSQDIRCPARFAARMAQAFTATDPSITVCSSEWQEIQDVKRHNRCFTDGVGTMSGELASRIWESLLRDRHRHSQSIPCPSAFQVRIAGYKGVIALDPSLKGTQLCLRKSMKKFEVESRDLPIEIVQAFKYPGKMFLNRPLIMILEDLGVPMEIFLGLQKRAISALDNIDRSVDEFRKILWGYGLGSPFRLGRVLQHLQNLGLSFDSGTPHLNLQDSFIKGLIGTTKVHILRELKHRARIPVPDAWKLVGVADEGFAHKNEPGVKYLRDRQVFVCVRNPETGELEYPKGRAFVSRSPTVHPGDVQMVWAMGKPDLREGERCYYHELVNCLVFSCDGPRPLPSFLGGGDLDGDLFEICFHSDLLIIGKDRAGTKPAAYDPIPLKQLDYDSKIEDIVDFVVDYFVSDVLGLLSNNHLIIADQSALGVRDPKCLKLAEMCSQAVDFPKTGQAVDLTEMPRRLIPYTPDWNTGEVSAPRSSVEAVYSLQDFYESTRAIGYLYRAITIEDEDTKAFENTTDTEGAENTWHSVITPTLRQSLEQIFSLGGILISEETRELFRQYQTELKYIAETCTVSTDGSVRLSEEEIMLGTILGNCSQPRLRKDKVASLRDRSQHLVELLISRLGVVERSRPKLQAALKRSWAAWCLSGENGSEFGGKSFGFVALGHMLHLVDTLRAL</sequence>
<dbReference type="GO" id="GO:0003723">
    <property type="term" value="F:RNA binding"/>
    <property type="evidence" value="ECO:0007669"/>
    <property type="project" value="UniProtKB-KW"/>
</dbReference>
<dbReference type="GO" id="GO:0030422">
    <property type="term" value="P:siRNA processing"/>
    <property type="evidence" value="ECO:0007669"/>
    <property type="project" value="TreeGrafter"/>
</dbReference>
<dbReference type="InterPro" id="IPR057596">
    <property type="entry name" value="RDRP_core"/>
</dbReference>
<feature type="domain" description="RDRP core" evidence="2">
    <location>
        <begin position="409"/>
        <end position="1022"/>
    </location>
</feature>
<dbReference type="OrthoDB" id="6513042at2759"/>
<dbReference type="PANTHER" id="PTHR23079:SF55">
    <property type="entry name" value="RNA-DIRECTED RNA POLYMERASE"/>
    <property type="match status" value="1"/>
</dbReference>
<keyword evidence="4" id="KW-1185">Reference proteome</keyword>
<keyword evidence="1" id="KW-0694">RNA-binding</keyword>
<gene>
    <name evidence="3" type="ORF">SISNIDRAFT_551894</name>
</gene>
<organism evidence="3 4">
    <name type="scientific">Sistotremastrum niveocremeum HHB9708</name>
    <dbReference type="NCBI Taxonomy" id="1314777"/>
    <lineage>
        <taxon>Eukaryota</taxon>
        <taxon>Fungi</taxon>
        <taxon>Dikarya</taxon>
        <taxon>Basidiomycota</taxon>
        <taxon>Agaricomycotina</taxon>
        <taxon>Agaricomycetes</taxon>
        <taxon>Sistotremastrales</taxon>
        <taxon>Sistotremastraceae</taxon>
        <taxon>Sertulicium</taxon>
        <taxon>Sertulicium niveocremeum</taxon>
    </lineage>
</organism>
<reference evidence="3 4" key="1">
    <citation type="journal article" date="2016" name="Mol. Biol. Evol.">
        <title>Comparative Genomics of Early-Diverging Mushroom-Forming Fungi Provides Insights into the Origins of Lignocellulose Decay Capabilities.</title>
        <authorList>
            <person name="Nagy L.G."/>
            <person name="Riley R."/>
            <person name="Tritt A."/>
            <person name="Adam C."/>
            <person name="Daum C."/>
            <person name="Floudas D."/>
            <person name="Sun H."/>
            <person name="Yadav J.S."/>
            <person name="Pangilinan J."/>
            <person name="Larsson K.H."/>
            <person name="Matsuura K."/>
            <person name="Barry K."/>
            <person name="Labutti K."/>
            <person name="Kuo R."/>
            <person name="Ohm R.A."/>
            <person name="Bhattacharya S.S."/>
            <person name="Shirouzu T."/>
            <person name="Yoshinaga Y."/>
            <person name="Martin F.M."/>
            <person name="Grigoriev I.V."/>
            <person name="Hibbett D.S."/>
        </authorList>
    </citation>
    <scope>NUCLEOTIDE SEQUENCE [LARGE SCALE GENOMIC DNA]</scope>
    <source>
        <strain evidence="3 4">HHB9708</strain>
    </source>
</reference>